<dbReference type="Proteomes" id="UP001597110">
    <property type="component" value="Unassembled WGS sequence"/>
</dbReference>
<keyword evidence="4" id="KW-0378">Hydrolase</keyword>
<keyword evidence="5" id="KW-1185">Reference proteome</keyword>
<dbReference type="PROSITE" id="PS51257">
    <property type="entry name" value="PROKAR_LIPOPROTEIN"/>
    <property type="match status" value="1"/>
</dbReference>
<dbReference type="SUPFAM" id="SSF56281">
    <property type="entry name" value="Metallo-hydrolase/oxidoreductase"/>
    <property type="match status" value="1"/>
</dbReference>
<evidence type="ECO:0000259" key="3">
    <source>
        <dbReference type="SMART" id="SM00849"/>
    </source>
</evidence>
<dbReference type="InterPro" id="IPR050855">
    <property type="entry name" value="NDM-1-like"/>
</dbReference>
<evidence type="ECO:0000313" key="4">
    <source>
        <dbReference type="EMBL" id="MFD0724467.1"/>
    </source>
</evidence>
<comment type="caution">
    <text evidence="4">The sequence shown here is derived from an EMBL/GenBank/DDBJ whole genome shotgun (WGS) entry which is preliminary data.</text>
</comment>
<dbReference type="NCBIfam" id="NF033087">
    <property type="entry name" value="bla_subclass_B2"/>
    <property type="match status" value="1"/>
</dbReference>
<dbReference type="InterPro" id="IPR001279">
    <property type="entry name" value="Metallo-B-lactamas"/>
</dbReference>
<feature type="chain" id="PRO_5045182192" evidence="2">
    <location>
        <begin position="18"/>
        <end position="261"/>
    </location>
</feature>
<feature type="signal peptide" evidence="2">
    <location>
        <begin position="1"/>
        <end position="17"/>
    </location>
</feature>
<dbReference type="SMART" id="SM00849">
    <property type="entry name" value="Lactamase_B"/>
    <property type="match status" value="1"/>
</dbReference>
<name>A0ABW2Y9X1_9GAMM</name>
<organism evidence="4 5">
    <name type="scientific">Lysobacter brunescens</name>
    <dbReference type="NCBI Taxonomy" id="262323"/>
    <lineage>
        <taxon>Bacteria</taxon>
        <taxon>Pseudomonadati</taxon>
        <taxon>Pseudomonadota</taxon>
        <taxon>Gammaproteobacteria</taxon>
        <taxon>Lysobacterales</taxon>
        <taxon>Lysobacteraceae</taxon>
        <taxon>Lysobacter</taxon>
    </lineage>
</organism>
<reference evidence="5" key="1">
    <citation type="journal article" date="2019" name="Int. J. Syst. Evol. Microbiol.">
        <title>The Global Catalogue of Microorganisms (GCM) 10K type strain sequencing project: providing services to taxonomists for standard genome sequencing and annotation.</title>
        <authorList>
            <consortium name="The Broad Institute Genomics Platform"/>
            <consortium name="The Broad Institute Genome Sequencing Center for Infectious Disease"/>
            <person name="Wu L."/>
            <person name="Ma J."/>
        </authorList>
    </citation>
    <scope>NUCLEOTIDE SEQUENCE [LARGE SCALE GENOMIC DNA]</scope>
    <source>
        <strain evidence="5">CCUG 55585</strain>
    </source>
</reference>
<sequence length="261" mass="28411">MRALFCLAFTMALAACATQTPPASPQADVTLHHLRGPLYVAEDRAFVKENSMVYVGATEVTVIGATWTPDTAAQLHRAIREVTPLPVTEVILTNHHPDRAGGTGYWQRAGARVLATQQIAELLHVRWPALMQSLRASFRDYPAIPSVTPDDVRPGNFSTQSGRVQAMYLGRSHTADGLFVYFPEERTLYGGCILKESLGNLDDADLDAYPATLARLDTLTPPIRTIVSGHGSPVHGKDLIAHYLALLRAHATQARPASTRP</sequence>
<dbReference type="PANTHER" id="PTHR42951:SF4">
    <property type="entry name" value="ACYL-COENZYME A THIOESTERASE MBLAC2"/>
    <property type="match status" value="1"/>
</dbReference>
<evidence type="ECO:0000256" key="2">
    <source>
        <dbReference type="SAM" id="SignalP"/>
    </source>
</evidence>
<dbReference type="Pfam" id="PF00753">
    <property type="entry name" value="Lactamase_B"/>
    <property type="match status" value="1"/>
</dbReference>
<dbReference type="InterPro" id="IPR036866">
    <property type="entry name" value="RibonucZ/Hydroxyglut_hydro"/>
</dbReference>
<protein>
    <submittedName>
        <fullName evidence="4">Subclass B2 metallo-beta-lactamase</fullName>
        <ecNumber evidence="4">3.5.2.6</ecNumber>
    </submittedName>
</protein>
<evidence type="ECO:0000313" key="5">
    <source>
        <dbReference type="Proteomes" id="UP001597110"/>
    </source>
</evidence>
<evidence type="ECO:0000256" key="1">
    <source>
        <dbReference type="ARBA" id="ARBA00005250"/>
    </source>
</evidence>
<dbReference type="EC" id="3.5.2.6" evidence="4"/>
<gene>
    <name evidence="4" type="primary">bla</name>
    <name evidence="4" type="ORF">ACFQ0E_02525</name>
</gene>
<dbReference type="Gene3D" id="3.60.15.10">
    <property type="entry name" value="Ribonuclease Z/Hydroxyacylglutathione hydrolase-like"/>
    <property type="match status" value="1"/>
</dbReference>
<comment type="similarity">
    <text evidence="1">Belongs to the metallo-beta-lactamase superfamily. Class-B beta-lactamase family.</text>
</comment>
<accession>A0ABW2Y9X1</accession>
<dbReference type="GO" id="GO:0008800">
    <property type="term" value="F:beta-lactamase activity"/>
    <property type="evidence" value="ECO:0007669"/>
    <property type="project" value="UniProtKB-EC"/>
</dbReference>
<dbReference type="RefSeq" id="WP_386822124.1">
    <property type="nucleotide sequence ID" value="NZ_JBHTIF010000001.1"/>
</dbReference>
<proteinExistence type="inferred from homology"/>
<dbReference type="EMBL" id="JBHTIF010000001">
    <property type="protein sequence ID" value="MFD0724467.1"/>
    <property type="molecule type" value="Genomic_DNA"/>
</dbReference>
<keyword evidence="2" id="KW-0732">Signal</keyword>
<feature type="domain" description="Metallo-beta-lactamase" evidence="3">
    <location>
        <begin position="48"/>
        <end position="230"/>
    </location>
</feature>
<dbReference type="PANTHER" id="PTHR42951">
    <property type="entry name" value="METALLO-BETA-LACTAMASE DOMAIN-CONTAINING"/>
    <property type="match status" value="1"/>
</dbReference>